<evidence type="ECO:0008006" key="3">
    <source>
        <dbReference type="Google" id="ProtNLM"/>
    </source>
</evidence>
<dbReference type="EMBL" id="CAJNBJ010000020">
    <property type="protein sequence ID" value="CAE6796642.1"/>
    <property type="molecule type" value="Genomic_DNA"/>
</dbReference>
<protein>
    <recommendedName>
        <fullName evidence="3">Transposase</fullName>
    </recommendedName>
</protein>
<dbReference type="Proteomes" id="UP000675880">
    <property type="component" value="Unassembled WGS sequence"/>
</dbReference>
<proteinExistence type="predicted"/>
<gene>
    <name evidence="1" type="ORF">NSPZN2_70125</name>
</gene>
<accession>A0ABM8S9R8</accession>
<name>A0ABM8S9R8_9BACT</name>
<keyword evidence="2" id="KW-1185">Reference proteome</keyword>
<evidence type="ECO:0000313" key="1">
    <source>
        <dbReference type="EMBL" id="CAE6796642.1"/>
    </source>
</evidence>
<organism evidence="1 2">
    <name type="scientific">Nitrospira defluvii</name>
    <dbReference type="NCBI Taxonomy" id="330214"/>
    <lineage>
        <taxon>Bacteria</taxon>
        <taxon>Pseudomonadati</taxon>
        <taxon>Nitrospirota</taxon>
        <taxon>Nitrospiria</taxon>
        <taxon>Nitrospirales</taxon>
        <taxon>Nitrospiraceae</taxon>
        <taxon>Nitrospira</taxon>
    </lineage>
</organism>
<evidence type="ECO:0000313" key="2">
    <source>
        <dbReference type="Proteomes" id="UP000675880"/>
    </source>
</evidence>
<comment type="caution">
    <text evidence="1">The sequence shown here is derived from an EMBL/GenBank/DDBJ whole genome shotgun (WGS) entry which is preliminary data.</text>
</comment>
<sequence length="38" mass="4523">MTLMTYWLNFGTFHASVLRRSKWEPGFCGEMRNALQSR</sequence>
<reference evidence="1 2" key="1">
    <citation type="submission" date="2021-02" db="EMBL/GenBank/DDBJ databases">
        <authorList>
            <person name="Han P."/>
        </authorList>
    </citation>
    <scope>NUCLEOTIDE SEQUENCE [LARGE SCALE GENOMIC DNA]</scope>
    <source>
        <strain evidence="1">Candidatus Nitrospira sp. ZN2</strain>
    </source>
</reference>